<evidence type="ECO:0000313" key="2">
    <source>
        <dbReference type="Proteomes" id="UP001165080"/>
    </source>
</evidence>
<feature type="non-terminal residue" evidence="1">
    <location>
        <position position="1"/>
    </location>
</feature>
<dbReference type="AlphaFoldDB" id="A0A9W6BWD9"/>
<organism evidence="1 2">
    <name type="scientific">Pleodorina starrii</name>
    <dbReference type="NCBI Taxonomy" id="330485"/>
    <lineage>
        <taxon>Eukaryota</taxon>
        <taxon>Viridiplantae</taxon>
        <taxon>Chlorophyta</taxon>
        <taxon>core chlorophytes</taxon>
        <taxon>Chlorophyceae</taxon>
        <taxon>CS clade</taxon>
        <taxon>Chlamydomonadales</taxon>
        <taxon>Volvocaceae</taxon>
        <taxon>Pleodorina</taxon>
    </lineage>
</organism>
<reference evidence="1 2" key="1">
    <citation type="journal article" date="2023" name="Commun. Biol.">
        <title>Reorganization of the ancestral sex-determining regions during the evolution of trioecy in Pleodorina starrii.</title>
        <authorList>
            <person name="Takahashi K."/>
            <person name="Suzuki S."/>
            <person name="Kawai-Toyooka H."/>
            <person name="Yamamoto K."/>
            <person name="Hamaji T."/>
            <person name="Ootsuki R."/>
            <person name="Yamaguchi H."/>
            <person name="Kawachi M."/>
            <person name="Higashiyama T."/>
            <person name="Nozaki H."/>
        </authorList>
    </citation>
    <scope>NUCLEOTIDE SEQUENCE [LARGE SCALE GENOMIC DNA]</scope>
    <source>
        <strain evidence="1 2">NIES-4479</strain>
    </source>
</reference>
<protein>
    <submittedName>
        <fullName evidence="1">Uncharacterized protein</fullName>
    </submittedName>
</protein>
<accession>A0A9W6BWD9</accession>
<dbReference type="EMBL" id="BRXU01000026">
    <property type="protein sequence ID" value="GLC59062.1"/>
    <property type="molecule type" value="Genomic_DNA"/>
</dbReference>
<keyword evidence="2" id="KW-1185">Reference proteome</keyword>
<evidence type="ECO:0000313" key="1">
    <source>
        <dbReference type="EMBL" id="GLC59062.1"/>
    </source>
</evidence>
<gene>
    <name evidence="1" type="primary">PLESTB002197</name>
    <name evidence="1" type="ORF">PLESTB_001439300</name>
</gene>
<name>A0A9W6BWD9_9CHLO</name>
<dbReference type="Proteomes" id="UP001165080">
    <property type="component" value="Unassembled WGS sequence"/>
</dbReference>
<sequence>MARLEETSAKDSAALLAADTASWLQSQVLSAAVPVQLLSALVGAHLPYSGAAREAFLDVAPVLLQQAPYRSRQVLQLLPGGVIEDVVPLAGNECLIGLDVFA</sequence>
<proteinExistence type="predicted"/>
<comment type="caution">
    <text evidence="1">The sequence shown here is derived from an EMBL/GenBank/DDBJ whole genome shotgun (WGS) entry which is preliminary data.</text>
</comment>